<dbReference type="OrthoDB" id="413189at2759"/>
<evidence type="ECO:0000256" key="1">
    <source>
        <dbReference type="SAM" id="SignalP"/>
    </source>
</evidence>
<dbReference type="EMBL" id="CAMXCT030003335">
    <property type="protein sequence ID" value="CAL4791201.1"/>
    <property type="molecule type" value="Genomic_DNA"/>
</dbReference>
<name>A0A9P1D4W9_9DINO</name>
<dbReference type="AlphaFoldDB" id="A0A9P1D4W9"/>
<reference evidence="3" key="2">
    <citation type="submission" date="2024-04" db="EMBL/GenBank/DDBJ databases">
        <authorList>
            <person name="Chen Y."/>
            <person name="Shah S."/>
            <person name="Dougan E. K."/>
            <person name="Thang M."/>
            <person name="Chan C."/>
        </authorList>
    </citation>
    <scope>NUCLEOTIDE SEQUENCE [LARGE SCALE GENOMIC DNA]</scope>
</reference>
<organism evidence="2">
    <name type="scientific">Cladocopium goreaui</name>
    <dbReference type="NCBI Taxonomy" id="2562237"/>
    <lineage>
        <taxon>Eukaryota</taxon>
        <taxon>Sar</taxon>
        <taxon>Alveolata</taxon>
        <taxon>Dinophyceae</taxon>
        <taxon>Suessiales</taxon>
        <taxon>Symbiodiniaceae</taxon>
        <taxon>Cladocopium</taxon>
    </lineage>
</organism>
<reference evidence="2" key="1">
    <citation type="submission" date="2022-10" db="EMBL/GenBank/DDBJ databases">
        <authorList>
            <person name="Chen Y."/>
            <person name="Dougan E. K."/>
            <person name="Chan C."/>
            <person name="Rhodes N."/>
            <person name="Thang M."/>
        </authorList>
    </citation>
    <scope>NUCLEOTIDE SEQUENCE</scope>
</reference>
<proteinExistence type="predicted"/>
<keyword evidence="1" id="KW-0732">Signal</keyword>
<dbReference type="EMBL" id="CAMXCT020003335">
    <property type="protein sequence ID" value="CAL1157264.1"/>
    <property type="molecule type" value="Genomic_DNA"/>
</dbReference>
<evidence type="ECO:0000313" key="4">
    <source>
        <dbReference type="Proteomes" id="UP001152797"/>
    </source>
</evidence>
<feature type="chain" id="PRO_5043271069" evidence="1">
    <location>
        <begin position="20"/>
        <end position="419"/>
    </location>
</feature>
<evidence type="ECO:0000313" key="3">
    <source>
        <dbReference type="EMBL" id="CAL1157264.1"/>
    </source>
</evidence>
<protein>
    <submittedName>
        <fullName evidence="2">Uncharacterized protein</fullName>
    </submittedName>
</protein>
<feature type="signal peptide" evidence="1">
    <location>
        <begin position="1"/>
        <end position="19"/>
    </location>
</feature>
<sequence length="419" mass="48204">MAFSLWPMWCLVCGHLVHAMRQVAENDDVNPIDNMFCECKEVQSVEGCPDYGNTKFGLSSGIPRYYHEQAQKKLCCRMSTNSKWSMWKKKKYIRQDTKDLCLEERRPLGGCCTVAGSAEIYGEDLKIHLTHGKIYSMAHKKMNDNPTEKDYKKKSSKVFIETDSIGYATSYVGKPIPADKIIPDIKKLMKSSQSLQCKEDFEGVKSTDGPGSCKVQAKPICCCTEETLKKDLANDANKNCKKHKCGPKINYWPVNALRLVPKKSDQYEDDPDHPGWPPRELIFEYKPVWPNYDPFWECPLVLKQKDGTTFARKRVDEQAKEKCTGYKERIVESNNWSDELMARKARKKFCFQKTYYEPACEIGNVEYRAFNGQRLDDALHCPAGYKSNIPNDRFDSKCNCDSKYYFNSEDNAKITLEVP</sequence>
<accession>A0A9P1D4W9</accession>
<gene>
    <name evidence="2" type="ORF">C1SCF055_LOCUS29717</name>
</gene>
<comment type="caution">
    <text evidence="2">The sequence shown here is derived from an EMBL/GenBank/DDBJ whole genome shotgun (WGS) entry which is preliminary data.</text>
</comment>
<evidence type="ECO:0000313" key="2">
    <source>
        <dbReference type="EMBL" id="CAI4003889.1"/>
    </source>
</evidence>
<dbReference type="EMBL" id="CAMXCT010003335">
    <property type="protein sequence ID" value="CAI4003889.1"/>
    <property type="molecule type" value="Genomic_DNA"/>
</dbReference>
<dbReference type="Proteomes" id="UP001152797">
    <property type="component" value="Unassembled WGS sequence"/>
</dbReference>
<keyword evidence="4" id="KW-1185">Reference proteome</keyword>